<evidence type="ECO:0000256" key="1">
    <source>
        <dbReference type="SAM" id="Phobius"/>
    </source>
</evidence>
<accession>A0ABV9YY56</accession>
<proteinExistence type="predicted"/>
<name>A0ABV9YY56_9HYPH</name>
<comment type="caution">
    <text evidence="2">The sequence shown here is derived from an EMBL/GenBank/DDBJ whole genome shotgun (WGS) entry which is preliminary data.</text>
</comment>
<keyword evidence="3" id="KW-1185">Reference proteome</keyword>
<organism evidence="2 3">
    <name type="scientific">Flaviflagellibacter deserti</name>
    <dbReference type="NCBI Taxonomy" id="2267266"/>
    <lineage>
        <taxon>Bacteria</taxon>
        <taxon>Pseudomonadati</taxon>
        <taxon>Pseudomonadota</taxon>
        <taxon>Alphaproteobacteria</taxon>
        <taxon>Hyphomicrobiales</taxon>
        <taxon>Flaviflagellibacter</taxon>
    </lineage>
</organism>
<keyword evidence="1" id="KW-0472">Membrane</keyword>
<keyword evidence="1" id="KW-1133">Transmembrane helix</keyword>
<sequence length="60" mass="6838">MPDIIDHIAQRGDLAHLALVFASAGWGAFVMSFRELARANRRFEAFVRELARFNSRFLGD</sequence>
<dbReference type="RefSeq" id="WP_114956629.1">
    <property type="nucleotide sequence ID" value="NZ_JBHSJF010000006.1"/>
</dbReference>
<protein>
    <submittedName>
        <fullName evidence="2">Uncharacterized protein</fullName>
    </submittedName>
</protein>
<dbReference type="EMBL" id="JBHSJF010000006">
    <property type="protein sequence ID" value="MFC5067793.1"/>
    <property type="molecule type" value="Genomic_DNA"/>
</dbReference>
<gene>
    <name evidence="2" type="ORF">ACFPFW_07155</name>
</gene>
<evidence type="ECO:0000313" key="2">
    <source>
        <dbReference type="EMBL" id="MFC5067793.1"/>
    </source>
</evidence>
<evidence type="ECO:0000313" key="3">
    <source>
        <dbReference type="Proteomes" id="UP001595796"/>
    </source>
</evidence>
<keyword evidence="1" id="KW-0812">Transmembrane</keyword>
<dbReference type="Proteomes" id="UP001595796">
    <property type="component" value="Unassembled WGS sequence"/>
</dbReference>
<reference evidence="3" key="1">
    <citation type="journal article" date="2019" name="Int. J. Syst. Evol. Microbiol.">
        <title>The Global Catalogue of Microorganisms (GCM) 10K type strain sequencing project: providing services to taxonomists for standard genome sequencing and annotation.</title>
        <authorList>
            <consortium name="The Broad Institute Genomics Platform"/>
            <consortium name="The Broad Institute Genome Sequencing Center for Infectious Disease"/>
            <person name="Wu L."/>
            <person name="Ma J."/>
        </authorList>
    </citation>
    <scope>NUCLEOTIDE SEQUENCE [LARGE SCALE GENOMIC DNA]</scope>
    <source>
        <strain evidence="3">CGMCC 1.16444</strain>
    </source>
</reference>
<feature type="transmembrane region" description="Helical" evidence="1">
    <location>
        <begin position="14"/>
        <end position="33"/>
    </location>
</feature>